<dbReference type="InterPro" id="IPR011006">
    <property type="entry name" value="CheY-like_superfamily"/>
</dbReference>
<dbReference type="SUPFAM" id="SSF52172">
    <property type="entry name" value="CheY-like"/>
    <property type="match status" value="1"/>
</dbReference>
<name>A0A4D4N3V1_STRAX</name>
<evidence type="ECO:0000313" key="7">
    <source>
        <dbReference type="EMBL" id="GDY79198.1"/>
    </source>
</evidence>
<dbReference type="GO" id="GO:0003700">
    <property type="term" value="F:DNA-binding transcription factor activity"/>
    <property type="evidence" value="ECO:0007669"/>
    <property type="project" value="InterPro"/>
</dbReference>
<evidence type="ECO:0000256" key="5">
    <source>
        <dbReference type="SAM" id="MobiDB-lite"/>
    </source>
</evidence>
<dbReference type="SMART" id="SM01012">
    <property type="entry name" value="ANTAR"/>
    <property type="match status" value="1"/>
</dbReference>
<organism evidence="7 8">
    <name type="scientific">Streptomyces avermitilis</name>
    <dbReference type="NCBI Taxonomy" id="33903"/>
    <lineage>
        <taxon>Bacteria</taxon>
        <taxon>Bacillati</taxon>
        <taxon>Actinomycetota</taxon>
        <taxon>Actinomycetes</taxon>
        <taxon>Kitasatosporales</taxon>
        <taxon>Streptomycetaceae</taxon>
        <taxon>Streptomyces</taxon>
    </lineage>
</organism>
<dbReference type="EMBL" id="BJHY01000001">
    <property type="protein sequence ID" value="GDY79198.1"/>
    <property type="molecule type" value="Genomic_DNA"/>
</dbReference>
<keyword evidence="3" id="KW-0805">Transcription regulation</keyword>
<dbReference type="InterPro" id="IPR039422">
    <property type="entry name" value="MarR/SlyA-like"/>
</dbReference>
<dbReference type="Gene3D" id="1.10.10.10">
    <property type="entry name" value="Winged helix-like DNA-binding domain superfamily/Winged helix DNA-binding domain"/>
    <property type="match status" value="2"/>
</dbReference>
<evidence type="ECO:0000256" key="4">
    <source>
        <dbReference type="ARBA" id="ARBA00023163"/>
    </source>
</evidence>
<feature type="region of interest" description="Disordered" evidence="5">
    <location>
        <begin position="191"/>
        <end position="216"/>
    </location>
</feature>
<dbReference type="STRING" id="33903.AQJ43_11235"/>
<gene>
    <name evidence="7" type="ORF">SAV31267_086830</name>
</gene>
<dbReference type="GO" id="GO:0006950">
    <property type="term" value="P:response to stress"/>
    <property type="evidence" value="ECO:0007669"/>
    <property type="project" value="TreeGrafter"/>
</dbReference>
<sequence length="443" mass="47620">MTGPAKNLPQLFLEAKRWFDDALLASMRAAGEQPVSIAQGAVFAVLDDEGTSISELARRIGITRQTAHQAVHGLIGMGLLEQVSDPASARSSLVRTTAEGTRVHQRAQTALALIEQVLADRIGADAATALRRALSEPWGQPPRSRRPESLRAGTAPDREPARGRGAQPGGAPETASVRCNVAVRPASESLYGSGKVIPMSGPPPSGPSSADGTSDEAWPELADRLAVMARDLLAQESLQATVDRIAFHAVGLIEGCDVSGILTLSRKNVQTLTATDDVVRRSDAIQGELGEGPCFNAVTDEEPVQRIPDLRTAGDRWPRYAPQAAELGIRSAMGFRLFTRHHTLGALNLYSFRPNAFSERDEHLGWLLASHAAVAFAYARTEEQLQTALRSRDEIGQAIGIVMERFHLGQDEAFELLKKTSQDLNIKLRDVATKITPSDGTPG</sequence>
<comment type="caution">
    <text evidence="7">The sequence shown here is derived from an EMBL/GenBank/DDBJ whole genome shotgun (WGS) entry which is preliminary data.</text>
</comment>
<reference evidence="7 8" key="1">
    <citation type="submission" date="2019-04" db="EMBL/GenBank/DDBJ databases">
        <title>Draft genome sequences of Streptomyces avermitilis ATCC 31267.</title>
        <authorList>
            <person name="Komaki H."/>
            <person name="Tamura T."/>
            <person name="Hosoyama A."/>
        </authorList>
    </citation>
    <scope>NUCLEOTIDE SEQUENCE [LARGE SCALE GENOMIC DNA]</scope>
    <source>
        <strain evidence="7 8">ATCC 31267</strain>
    </source>
</reference>
<keyword evidence="4" id="KW-0804">Transcription</keyword>
<dbReference type="GO" id="GO:0016301">
    <property type="term" value="F:kinase activity"/>
    <property type="evidence" value="ECO:0007669"/>
    <property type="project" value="UniProtKB-KW"/>
</dbReference>
<dbReference type="InterPro" id="IPR000835">
    <property type="entry name" value="HTH_MarR-typ"/>
</dbReference>
<dbReference type="InterPro" id="IPR036388">
    <property type="entry name" value="WH-like_DNA-bd_sf"/>
</dbReference>
<dbReference type="InterPro" id="IPR036390">
    <property type="entry name" value="WH_DNA-bd_sf"/>
</dbReference>
<feature type="compositionally biased region" description="Low complexity" evidence="5">
    <location>
        <begin position="163"/>
        <end position="173"/>
    </location>
</feature>
<evidence type="ECO:0000256" key="2">
    <source>
        <dbReference type="ARBA" id="ARBA00022777"/>
    </source>
</evidence>
<feature type="domain" description="ANTAR" evidence="6">
    <location>
        <begin position="375"/>
        <end position="436"/>
    </location>
</feature>
<evidence type="ECO:0000259" key="6">
    <source>
        <dbReference type="PROSITE" id="PS50921"/>
    </source>
</evidence>
<dbReference type="Pfam" id="PF03861">
    <property type="entry name" value="ANTAR"/>
    <property type="match status" value="1"/>
</dbReference>
<dbReference type="SUPFAM" id="SSF55781">
    <property type="entry name" value="GAF domain-like"/>
    <property type="match status" value="1"/>
</dbReference>
<evidence type="ECO:0000256" key="3">
    <source>
        <dbReference type="ARBA" id="ARBA00023015"/>
    </source>
</evidence>
<dbReference type="Pfam" id="PF13185">
    <property type="entry name" value="GAF_2"/>
    <property type="match status" value="1"/>
</dbReference>
<dbReference type="GO" id="GO:0003723">
    <property type="term" value="F:RNA binding"/>
    <property type="evidence" value="ECO:0007669"/>
    <property type="project" value="InterPro"/>
</dbReference>
<dbReference type="Pfam" id="PF12802">
    <property type="entry name" value="MarR_2"/>
    <property type="match status" value="1"/>
</dbReference>
<keyword evidence="2" id="KW-0418">Kinase</keyword>
<dbReference type="Proteomes" id="UP000299211">
    <property type="component" value="Unassembled WGS sequence"/>
</dbReference>
<dbReference type="SUPFAM" id="SSF46785">
    <property type="entry name" value="Winged helix' DNA-binding domain"/>
    <property type="match status" value="1"/>
</dbReference>
<dbReference type="InterPro" id="IPR029016">
    <property type="entry name" value="GAF-like_dom_sf"/>
</dbReference>
<keyword evidence="1" id="KW-0808">Transferase</keyword>
<dbReference type="PROSITE" id="PS50921">
    <property type="entry name" value="ANTAR"/>
    <property type="match status" value="1"/>
</dbReference>
<dbReference type="AlphaFoldDB" id="A0A4D4N3V1"/>
<dbReference type="PANTHER" id="PTHR33164">
    <property type="entry name" value="TRANSCRIPTIONAL REGULATOR, MARR FAMILY"/>
    <property type="match status" value="1"/>
</dbReference>
<feature type="region of interest" description="Disordered" evidence="5">
    <location>
        <begin position="133"/>
        <end position="176"/>
    </location>
</feature>
<dbReference type="Gene3D" id="3.30.450.40">
    <property type="match status" value="1"/>
</dbReference>
<dbReference type="SMART" id="SM00065">
    <property type="entry name" value="GAF"/>
    <property type="match status" value="1"/>
</dbReference>
<dbReference type="InterPro" id="IPR005561">
    <property type="entry name" value="ANTAR"/>
</dbReference>
<proteinExistence type="predicted"/>
<dbReference type="SMART" id="SM00347">
    <property type="entry name" value="HTH_MARR"/>
    <property type="match status" value="1"/>
</dbReference>
<dbReference type="InterPro" id="IPR003018">
    <property type="entry name" value="GAF"/>
</dbReference>
<evidence type="ECO:0000256" key="1">
    <source>
        <dbReference type="ARBA" id="ARBA00022679"/>
    </source>
</evidence>
<protein>
    <recommendedName>
        <fullName evidence="6">ANTAR domain-containing protein</fullName>
    </recommendedName>
</protein>
<dbReference type="PANTHER" id="PTHR33164:SF43">
    <property type="entry name" value="HTH-TYPE TRANSCRIPTIONAL REPRESSOR YETL"/>
    <property type="match status" value="1"/>
</dbReference>
<evidence type="ECO:0000313" key="8">
    <source>
        <dbReference type="Proteomes" id="UP000299211"/>
    </source>
</evidence>
<accession>A0A4D4N3V1</accession>